<dbReference type="InterPro" id="IPR031755">
    <property type="entry name" value="Inhibitor_I66"/>
</dbReference>
<keyword evidence="4" id="KW-1185">Reference proteome</keyword>
<dbReference type="Proteomes" id="UP000799778">
    <property type="component" value="Unassembled WGS sequence"/>
</dbReference>
<organism evidence="3 4">
    <name type="scientific">Aaosphaeria arxii CBS 175.79</name>
    <dbReference type="NCBI Taxonomy" id="1450172"/>
    <lineage>
        <taxon>Eukaryota</taxon>
        <taxon>Fungi</taxon>
        <taxon>Dikarya</taxon>
        <taxon>Ascomycota</taxon>
        <taxon>Pezizomycotina</taxon>
        <taxon>Dothideomycetes</taxon>
        <taxon>Pleosporomycetidae</taxon>
        <taxon>Pleosporales</taxon>
        <taxon>Pleosporales incertae sedis</taxon>
        <taxon>Aaosphaeria</taxon>
    </lineage>
</organism>
<protein>
    <submittedName>
        <fullName evidence="3">Uncharacterized protein</fullName>
    </submittedName>
</protein>
<reference evidence="3" key="1">
    <citation type="journal article" date="2020" name="Stud. Mycol.">
        <title>101 Dothideomycetes genomes: a test case for predicting lifestyles and emergence of pathogens.</title>
        <authorList>
            <person name="Haridas S."/>
            <person name="Albert R."/>
            <person name="Binder M."/>
            <person name="Bloem J."/>
            <person name="Labutti K."/>
            <person name="Salamov A."/>
            <person name="Andreopoulos B."/>
            <person name="Baker S."/>
            <person name="Barry K."/>
            <person name="Bills G."/>
            <person name="Bluhm B."/>
            <person name="Cannon C."/>
            <person name="Castanera R."/>
            <person name="Culley D."/>
            <person name="Daum C."/>
            <person name="Ezra D."/>
            <person name="Gonzalez J."/>
            <person name="Henrissat B."/>
            <person name="Kuo A."/>
            <person name="Liang C."/>
            <person name="Lipzen A."/>
            <person name="Lutzoni F."/>
            <person name="Magnuson J."/>
            <person name="Mondo S."/>
            <person name="Nolan M."/>
            <person name="Ohm R."/>
            <person name="Pangilinan J."/>
            <person name="Park H.-J."/>
            <person name="Ramirez L."/>
            <person name="Alfaro M."/>
            <person name="Sun H."/>
            <person name="Tritt A."/>
            <person name="Yoshinaga Y."/>
            <person name="Zwiers L.-H."/>
            <person name="Turgeon B."/>
            <person name="Goodwin S."/>
            <person name="Spatafora J."/>
            <person name="Crous P."/>
            <person name="Grigoriev I."/>
        </authorList>
    </citation>
    <scope>NUCLEOTIDE SEQUENCE</scope>
    <source>
        <strain evidence="3">CBS 175.79</strain>
    </source>
</reference>
<feature type="chain" id="PRO_5025476838" evidence="2">
    <location>
        <begin position="47"/>
        <end position="175"/>
    </location>
</feature>
<sequence>MTQNEQPAKHTRKQSPRMPAGRKRTLFTWSSLTIPFLLSLPSLVQTEVMHSLSSSFTIEVGGKPIASVGEGTADKTQAKVGTEGALFTLKDGRLQSGDWILGRNITEDRSLLPKQLLWFKSTEESNKQVQPVAIQQEGDSFQITFANAPLVVEEDHVFADIQSEDHSNVAVKIQQ</sequence>
<evidence type="ECO:0000313" key="3">
    <source>
        <dbReference type="EMBL" id="KAF2018273.1"/>
    </source>
</evidence>
<feature type="compositionally biased region" description="Basic residues" evidence="1">
    <location>
        <begin position="9"/>
        <end position="22"/>
    </location>
</feature>
<dbReference type="AlphaFoldDB" id="A0A6A5XZE0"/>
<dbReference type="EMBL" id="ML978068">
    <property type="protein sequence ID" value="KAF2018273.1"/>
    <property type="molecule type" value="Genomic_DNA"/>
</dbReference>
<feature type="region of interest" description="Disordered" evidence="1">
    <location>
        <begin position="1"/>
        <end position="22"/>
    </location>
</feature>
<evidence type="ECO:0000256" key="1">
    <source>
        <dbReference type="SAM" id="MobiDB-lite"/>
    </source>
</evidence>
<accession>A0A6A5XZE0</accession>
<keyword evidence="2" id="KW-0732">Signal</keyword>
<evidence type="ECO:0000256" key="2">
    <source>
        <dbReference type="SAM" id="SignalP"/>
    </source>
</evidence>
<dbReference type="GeneID" id="54285083"/>
<feature type="signal peptide" evidence="2">
    <location>
        <begin position="1"/>
        <end position="46"/>
    </location>
</feature>
<evidence type="ECO:0000313" key="4">
    <source>
        <dbReference type="Proteomes" id="UP000799778"/>
    </source>
</evidence>
<dbReference type="RefSeq" id="XP_033386612.1">
    <property type="nucleotide sequence ID" value="XM_033527686.1"/>
</dbReference>
<dbReference type="GO" id="GO:0004867">
    <property type="term" value="F:serine-type endopeptidase inhibitor activity"/>
    <property type="evidence" value="ECO:0007669"/>
    <property type="project" value="InterPro"/>
</dbReference>
<dbReference type="Gene3D" id="2.80.10.50">
    <property type="match status" value="1"/>
</dbReference>
<dbReference type="OrthoDB" id="3439489at2759"/>
<gene>
    <name evidence="3" type="ORF">BU24DRAFT_421262</name>
</gene>
<name>A0A6A5XZE0_9PLEO</name>
<dbReference type="Pfam" id="PF16850">
    <property type="entry name" value="Inhibitor_I66"/>
    <property type="match status" value="1"/>
</dbReference>
<proteinExistence type="predicted"/>